<comment type="caution">
    <text evidence="2">The sequence shown here is derived from an EMBL/GenBank/DDBJ whole genome shotgun (WGS) entry which is preliminary data.</text>
</comment>
<reference evidence="2 3" key="1">
    <citation type="submission" date="2024-04" db="EMBL/GenBank/DDBJ databases">
        <authorList>
            <person name="Rising A."/>
            <person name="Reimegard J."/>
            <person name="Sonavane S."/>
            <person name="Akerstrom W."/>
            <person name="Nylinder S."/>
            <person name="Hedman E."/>
            <person name="Kallberg Y."/>
        </authorList>
    </citation>
    <scope>NUCLEOTIDE SEQUENCE [LARGE SCALE GENOMIC DNA]</scope>
</reference>
<keyword evidence="3" id="KW-1185">Reference proteome</keyword>
<feature type="signal peptide" evidence="1">
    <location>
        <begin position="1"/>
        <end position="20"/>
    </location>
</feature>
<feature type="chain" id="PRO_5043909425" evidence="1">
    <location>
        <begin position="21"/>
        <end position="128"/>
    </location>
</feature>
<sequence>MQNLLCFTLVFLSAALSARGGIPDNMKSFFLPVELPSVHSEQNSGAASVSGSEEGRMAVSQSAIEEARRDYNAGNFSRYMMAKPIEKVECYVKETVIKHHPGRCIRLGGGIPACQSSDFMDFNYSECS</sequence>
<dbReference type="EMBL" id="CAXIEN010000326">
    <property type="protein sequence ID" value="CAL1293444.1"/>
    <property type="molecule type" value="Genomic_DNA"/>
</dbReference>
<proteinExistence type="predicted"/>
<protein>
    <submittedName>
        <fullName evidence="2">Uncharacterized protein</fullName>
    </submittedName>
</protein>
<evidence type="ECO:0000256" key="1">
    <source>
        <dbReference type="SAM" id="SignalP"/>
    </source>
</evidence>
<accession>A0AAV2BCU2</accession>
<organism evidence="2 3">
    <name type="scientific">Larinioides sclopetarius</name>
    <dbReference type="NCBI Taxonomy" id="280406"/>
    <lineage>
        <taxon>Eukaryota</taxon>
        <taxon>Metazoa</taxon>
        <taxon>Ecdysozoa</taxon>
        <taxon>Arthropoda</taxon>
        <taxon>Chelicerata</taxon>
        <taxon>Arachnida</taxon>
        <taxon>Araneae</taxon>
        <taxon>Araneomorphae</taxon>
        <taxon>Entelegynae</taxon>
        <taxon>Araneoidea</taxon>
        <taxon>Araneidae</taxon>
        <taxon>Larinioides</taxon>
    </lineage>
</organism>
<name>A0AAV2BCU2_9ARAC</name>
<evidence type="ECO:0000313" key="3">
    <source>
        <dbReference type="Proteomes" id="UP001497382"/>
    </source>
</evidence>
<dbReference type="AlphaFoldDB" id="A0AAV2BCU2"/>
<dbReference type="Proteomes" id="UP001497382">
    <property type="component" value="Unassembled WGS sequence"/>
</dbReference>
<keyword evidence="1" id="KW-0732">Signal</keyword>
<gene>
    <name evidence="2" type="ORF">LARSCL_LOCUS18199</name>
</gene>
<evidence type="ECO:0000313" key="2">
    <source>
        <dbReference type="EMBL" id="CAL1293444.1"/>
    </source>
</evidence>